<proteinExistence type="predicted"/>
<sequence length="291" mass="32295">MFITARQLFLRIFLCFICITNTVTLAQPDFIFYFCANNDNYTINSTFERNLDTTFSTLPTTNSGLGFFNHSTLEGNDMVYSAAICRGDIEPDLCLSCLNDSMVKLRELCPNQKEAVGYYEMCWLKYSTKSVLGNIYHIDGYRVLVNTITSAQRDRFVEDLSSLMNKLKADAAAGDSLLKFAAGNTTGPDFVTIYGLVQCTPDLSKMQCIDCLENAYSYYATVFNQSGKIGGTVFQPMCRYSYGLSRFFNEGIPSPPVSSSSPSLPPVSSSPSLQGTKCNSVYLSLSIYTML</sequence>
<keyword evidence="1 3" id="KW-0732">Signal</keyword>
<evidence type="ECO:0000313" key="6">
    <source>
        <dbReference type="EMBL" id="OTG22448.1"/>
    </source>
</evidence>
<feature type="chain" id="PRO_5012332205" evidence="3">
    <location>
        <begin position="27"/>
        <end position="291"/>
    </location>
</feature>
<feature type="domain" description="Gnk2-homologous" evidence="4">
    <location>
        <begin position="138"/>
        <end position="247"/>
    </location>
</feature>
<accession>A0A251UGJ6</accession>
<name>A0A251UGJ6_HELAN</name>
<evidence type="ECO:0000259" key="4">
    <source>
        <dbReference type="PROSITE" id="PS51473"/>
    </source>
</evidence>
<feature type="signal peptide" evidence="3">
    <location>
        <begin position="1"/>
        <end position="26"/>
    </location>
</feature>
<reference evidence="5 7" key="1">
    <citation type="journal article" date="2017" name="Nature">
        <title>The sunflower genome provides insights into oil metabolism, flowering and Asterid evolution.</title>
        <authorList>
            <person name="Badouin H."/>
            <person name="Gouzy J."/>
            <person name="Grassa C.J."/>
            <person name="Murat F."/>
            <person name="Staton S.E."/>
            <person name="Cottret L."/>
            <person name="Lelandais-Briere C."/>
            <person name="Owens G.L."/>
            <person name="Carrere S."/>
            <person name="Mayjonade B."/>
            <person name="Legrand L."/>
            <person name="Gill N."/>
            <person name="Kane N.C."/>
            <person name="Bowers J.E."/>
            <person name="Hubner S."/>
            <person name="Bellec A."/>
            <person name="Berard A."/>
            <person name="Berges H."/>
            <person name="Blanchet N."/>
            <person name="Boniface M.C."/>
            <person name="Brunel D."/>
            <person name="Catrice O."/>
            <person name="Chaidir N."/>
            <person name="Claudel C."/>
            <person name="Donnadieu C."/>
            <person name="Faraut T."/>
            <person name="Fievet G."/>
            <person name="Helmstetter N."/>
            <person name="King M."/>
            <person name="Knapp S.J."/>
            <person name="Lai Z."/>
            <person name="Le Paslier M.C."/>
            <person name="Lippi Y."/>
            <person name="Lorenzon L."/>
            <person name="Mandel J.R."/>
            <person name="Marage G."/>
            <person name="Marchand G."/>
            <person name="Marquand E."/>
            <person name="Bret-Mestries E."/>
            <person name="Morien E."/>
            <person name="Nambeesan S."/>
            <person name="Nguyen T."/>
            <person name="Pegot-Espagnet P."/>
            <person name="Pouilly N."/>
            <person name="Raftis F."/>
            <person name="Sallet E."/>
            <person name="Schiex T."/>
            <person name="Thomas J."/>
            <person name="Vandecasteele C."/>
            <person name="Vares D."/>
            <person name="Vear F."/>
            <person name="Vautrin S."/>
            <person name="Crespi M."/>
            <person name="Mangin B."/>
            <person name="Burke J.M."/>
            <person name="Salse J."/>
            <person name="Munos S."/>
            <person name="Vincourt P."/>
            <person name="Rieseberg L.H."/>
            <person name="Langlade N.B."/>
        </authorList>
    </citation>
    <scope>NUCLEOTIDE SEQUENCE [LARGE SCALE GENOMIC DNA]</scope>
    <source>
        <strain evidence="7">cv. SF193</strain>
        <tissue evidence="5">Leaves</tissue>
    </source>
</reference>
<dbReference type="InterPro" id="IPR038408">
    <property type="entry name" value="GNK2_sf"/>
</dbReference>
<feature type="domain" description="Gnk2-homologous" evidence="4">
    <location>
        <begin position="29"/>
        <end position="131"/>
    </location>
</feature>
<dbReference type="FunCoup" id="A0A251UGJ6">
    <property type="interactions" value="234"/>
</dbReference>
<protein>
    <submittedName>
        <fullName evidence="5 6">Gnk2-like domain-containing protein</fullName>
    </submittedName>
</protein>
<dbReference type="CDD" id="cd23509">
    <property type="entry name" value="Gnk2-like"/>
    <property type="match status" value="2"/>
</dbReference>
<dbReference type="Gene3D" id="3.30.430.20">
    <property type="entry name" value="Gnk2 domain, C-X8-C-X2-C motif"/>
    <property type="match status" value="2"/>
</dbReference>
<dbReference type="InterPro" id="IPR002902">
    <property type="entry name" value="GNK2"/>
</dbReference>
<dbReference type="OMA" id="CANNDNY"/>
<keyword evidence="7" id="KW-1185">Reference proteome</keyword>
<dbReference type="Gramene" id="mRNA:HanXRQr2_Chr06g0248421">
    <property type="protein sequence ID" value="CDS:HanXRQr2_Chr06g0248421.1"/>
    <property type="gene ID" value="HanXRQr2_Chr06g0248421"/>
</dbReference>
<dbReference type="Pfam" id="PF01657">
    <property type="entry name" value="Stress-antifung"/>
    <property type="match status" value="2"/>
</dbReference>
<organism evidence="6 7">
    <name type="scientific">Helianthus annuus</name>
    <name type="common">Common sunflower</name>
    <dbReference type="NCBI Taxonomy" id="4232"/>
    <lineage>
        <taxon>Eukaryota</taxon>
        <taxon>Viridiplantae</taxon>
        <taxon>Streptophyta</taxon>
        <taxon>Embryophyta</taxon>
        <taxon>Tracheophyta</taxon>
        <taxon>Spermatophyta</taxon>
        <taxon>Magnoliopsida</taxon>
        <taxon>eudicotyledons</taxon>
        <taxon>Gunneridae</taxon>
        <taxon>Pentapetalae</taxon>
        <taxon>asterids</taxon>
        <taxon>campanulids</taxon>
        <taxon>Asterales</taxon>
        <taxon>Asteraceae</taxon>
        <taxon>Asteroideae</taxon>
        <taxon>Heliantheae alliance</taxon>
        <taxon>Heliantheae</taxon>
        <taxon>Helianthus</taxon>
    </lineage>
</organism>
<evidence type="ECO:0000256" key="2">
    <source>
        <dbReference type="ARBA" id="ARBA00022737"/>
    </source>
</evidence>
<reference evidence="6" key="2">
    <citation type="submission" date="2017-02" db="EMBL/GenBank/DDBJ databases">
        <title>Sunflower complete genome.</title>
        <authorList>
            <person name="Langlade N."/>
            <person name="Munos S."/>
        </authorList>
    </citation>
    <scope>NUCLEOTIDE SEQUENCE [LARGE SCALE GENOMIC DNA]</scope>
    <source>
        <tissue evidence="6">Leaves</tissue>
    </source>
</reference>
<evidence type="ECO:0000256" key="1">
    <source>
        <dbReference type="ARBA" id="ARBA00022729"/>
    </source>
</evidence>
<dbReference type="InParanoid" id="A0A251UGJ6"/>
<dbReference type="PANTHER" id="PTHR32099">
    <property type="entry name" value="CYSTEINE-RICH REPEAT SECRETORY PROTEIN"/>
    <property type="match status" value="1"/>
</dbReference>
<dbReference type="PANTHER" id="PTHR32099:SF99">
    <property type="entry name" value="GNK2-LIKE DOMAIN-CONTAINING PROTEIN"/>
    <property type="match status" value="1"/>
</dbReference>
<dbReference type="PROSITE" id="PS51473">
    <property type="entry name" value="GNK2"/>
    <property type="match status" value="2"/>
</dbReference>
<reference evidence="5" key="3">
    <citation type="submission" date="2020-06" db="EMBL/GenBank/DDBJ databases">
        <title>Helianthus annuus Genome sequencing and assembly Release 2.</title>
        <authorList>
            <person name="Gouzy J."/>
            <person name="Langlade N."/>
            <person name="Munos S."/>
        </authorList>
    </citation>
    <scope>NUCLEOTIDE SEQUENCE</scope>
    <source>
        <tissue evidence="5">Leaves</tissue>
    </source>
</reference>
<evidence type="ECO:0000313" key="7">
    <source>
        <dbReference type="Proteomes" id="UP000215914"/>
    </source>
</evidence>
<keyword evidence="2" id="KW-0677">Repeat</keyword>
<dbReference type="EMBL" id="CM007895">
    <property type="protein sequence ID" value="OTG22448.1"/>
    <property type="molecule type" value="Genomic_DNA"/>
</dbReference>
<evidence type="ECO:0000256" key="3">
    <source>
        <dbReference type="SAM" id="SignalP"/>
    </source>
</evidence>
<dbReference type="AlphaFoldDB" id="A0A251UGJ6"/>
<dbReference type="Proteomes" id="UP000215914">
    <property type="component" value="Chromosome 6"/>
</dbReference>
<dbReference type="EMBL" id="MNCJ02000321">
    <property type="protein sequence ID" value="KAF5801467.1"/>
    <property type="molecule type" value="Genomic_DNA"/>
</dbReference>
<gene>
    <name evidence="6" type="ORF">HannXRQ_Chr06g0171611</name>
    <name evidence="5" type="ORF">HanXRQr2_Chr06g0248421</name>
</gene>
<evidence type="ECO:0000313" key="5">
    <source>
        <dbReference type="EMBL" id="KAF5801467.1"/>
    </source>
</evidence>